<dbReference type="Proteomes" id="UP001151760">
    <property type="component" value="Unassembled WGS sequence"/>
</dbReference>
<evidence type="ECO:0000313" key="2">
    <source>
        <dbReference type="EMBL" id="GJT84590.1"/>
    </source>
</evidence>
<accession>A0ABQ5H9P4</accession>
<evidence type="ECO:0000256" key="1">
    <source>
        <dbReference type="SAM" id="MobiDB-lite"/>
    </source>
</evidence>
<sequence>MKTVIPNKHEADKDMQKNLALLAKYFKEAVQPTNNNLRTLQTPRTKLKIPHQDNGEEFDNKIGSTYSFIHGQDSGGSPAESSSTDTPLEQEVDIIKKTENQAKMTKLSME</sequence>
<dbReference type="EMBL" id="BQNB010019372">
    <property type="protein sequence ID" value="GJT84590.1"/>
    <property type="molecule type" value="Genomic_DNA"/>
</dbReference>
<organism evidence="2 3">
    <name type="scientific">Tanacetum coccineum</name>
    <dbReference type="NCBI Taxonomy" id="301880"/>
    <lineage>
        <taxon>Eukaryota</taxon>
        <taxon>Viridiplantae</taxon>
        <taxon>Streptophyta</taxon>
        <taxon>Embryophyta</taxon>
        <taxon>Tracheophyta</taxon>
        <taxon>Spermatophyta</taxon>
        <taxon>Magnoliopsida</taxon>
        <taxon>eudicotyledons</taxon>
        <taxon>Gunneridae</taxon>
        <taxon>Pentapetalae</taxon>
        <taxon>asterids</taxon>
        <taxon>campanulids</taxon>
        <taxon>Asterales</taxon>
        <taxon>Asteraceae</taxon>
        <taxon>Asteroideae</taxon>
        <taxon>Anthemideae</taxon>
        <taxon>Anthemidinae</taxon>
        <taxon>Tanacetum</taxon>
    </lineage>
</organism>
<reference evidence="2" key="1">
    <citation type="journal article" date="2022" name="Int. J. Mol. Sci.">
        <title>Draft Genome of Tanacetum Coccineum: Genomic Comparison of Closely Related Tanacetum-Family Plants.</title>
        <authorList>
            <person name="Yamashiro T."/>
            <person name="Shiraishi A."/>
            <person name="Nakayama K."/>
            <person name="Satake H."/>
        </authorList>
    </citation>
    <scope>NUCLEOTIDE SEQUENCE</scope>
</reference>
<comment type="caution">
    <text evidence="2">The sequence shown here is derived from an EMBL/GenBank/DDBJ whole genome shotgun (WGS) entry which is preliminary data.</text>
</comment>
<feature type="region of interest" description="Disordered" evidence="1">
    <location>
        <begin position="68"/>
        <end position="90"/>
    </location>
</feature>
<gene>
    <name evidence="2" type="ORF">Tco_1066307</name>
</gene>
<proteinExistence type="predicted"/>
<keyword evidence="3" id="KW-1185">Reference proteome</keyword>
<protein>
    <submittedName>
        <fullName evidence="2">Uncharacterized protein</fullName>
    </submittedName>
</protein>
<name>A0ABQ5H9P4_9ASTR</name>
<evidence type="ECO:0000313" key="3">
    <source>
        <dbReference type="Proteomes" id="UP001151760"/>
    </source>
</evidence>
<reference evidence="2" key="2">
    <citation type="submission" date="2022-01" db="EMBL/GenBank/DDBJ databases">
        <authorList>
            <person name="Yamashiro T."/>
            <person name="Shiraishi A."/>
            <person name="Satake H."/>
            <person name="Nakayama K."/>
        </authorList>
    </citation>
    <scope>NUCLEOTIDE SEQUENCE</scope>
</reference>